<dbReference type="OrthoDB" id="10265393at2759"/>
<dbReference type="InterPro" id="IPR025845">
    <property type="entry name" value="Thg1_C_dom"/>
</dbReference>
<evidence type="ECO:0000313" key="2">
    <source>
        <dbReference type="EMBL" id="KAG0461187.1"/>
    </source>
</evidence>
<accession>A0A835Q4C5</accession>
<dbReference type="GO" id="GO:0000287">
    <property type="term" value="F:magnesium ion binding"/>
    <property type="evidence" value="ECO:0007669"/>
    <property type="project" value="InterPro"/>
</dbReference>
<dbReference type="GO" id="GO:0008193">
    <property type="term" value="F:tRNA guanylyltransferase activity"/>
    <property type="evidence" value="ECO:0007669"/>
    <property type="project" value="InterPro"/>
</dbReference>
<dbReference type="EMBL" id="JADCNL010000011">
    <property type="protein sequence ID" value="KAG0461187.1"/>
    <property type="molecule type" value="Genomic_DNA"/>
</dbReference>
<dbReference type="PANTHER" id="PTHR12729">
    <property type="entry name" value="TRNA(HIS) GUANYLYLTRANSFERASE-RELATED"/>
    <property type="match status" value="1"/>
</dbReference>
<name>A0A835Q4C5_VANPL</name>
<sequence length="64" mass="7689">MLWLSEHFPDIAFAYGVSDEYTALYGKRRASFIKEEQGHINNQYNTCFWKLVQSENLRRKPRSF</sequence>
<dbReference type="PANTHER" id="PTHR12729:SF6">
    <property type="entry name" value="TRNA(HIS) GUANYLYLTRANSFERASE-RELATED"/>
    <property type="match status" value="1"/>
</dbReference>
<comment type="caution">
    <text evidence="2">The sequence shown here is derived from an EMBL/GenBank/DDBJ whole genome shotgun (WGS) entry which is preliminary data.</text>
</comment>
<gene>
    <name evidence="2" type="ORF">HPP92_021484</name>
</gene>
<dbReference type="Pfam" id="PF14413">
    <property type="entry name" value="Thg1C"/>
    <property type="match status" value="1"/>
</dbReference>
<dbReference type="GO" id="GO:0006400">
    <property type="term" value="P:tRNA modification"/>
    <property type="evidence" value="ECO:0007669"/>
    <property type="project" value="InterPro"/>
</dbReference>
<organism evidence="2 3">
    <name type="scientific">Vanilla planifolia</name>
    <name type="common">Vanilla</name>
    <dbReference type="NCBI Taxonomy" id="51239"/>
    <lineage>
        <taxon>Eukaryota</taxon>
        <taxon>Viridiplantae</taxon>
        <taxon>Streptophyta</taxon>
        <taxon>Embryophyta</taxon>
        <taxon>Tracheophyta</taxon>
        <taxon>Spermatophyta</taxon>
        <taxon>Magnoliopsida</taxon>
        <taxon>Liliopsida</taxon>
        <taxon>Asparagales</taxon>
        <taxon>Orchidaceae</taxon>
        <taxon>Vanilloideae</taxon>
        <taxon>Vanilleae</taxon>
        <taxon>Vanilla</taxon>
    </lineage>
</organism>
<dbReference type="AlphaFoldDB" id="A0A835Q4C5"/>
<reference evidence="2 3" key="1">
    <citation type="journal article" date="2020" name="Nat. Food">
        <title>A phased Vanilla planifolia genome enables genetic improvement of flavour and production.</title>
        <authorList>
            <person name="Hasing T."/>
            <person name="Tang H."/>
            <person name="Brym M."/>
            <person name="Khazi F."/>
            <person name="Huang T."/>
            <person name="Chambers A.H."/>
        </authorList>
    </citation>
    <scope>NUCLEOTIDE SEQUENCE [LARGE SCALE GENOMIC DNA]</scope>
    <source>
        <tissue evidence="2">Leaf</tissue>
    </source>
</reference>
<feature type="domain" description="Thg1 C-terminal" evidence="1">
    <location>
        <begin position="38"/>
        <end position="58"/>
    </location>
</feature>
<dbReference type="Proteomes" id="UP000636800">
    <property type="component" value="Chromosome 11"/>
</dbReference>
<keyword evidence="3" id="KW-1185">Reference proteome</keyword>
<evidence type="ECO:0000259" key="1">
    <source>
        <dbReference type="Pfam" id="PF14413"/>
    </source>
</evidence>
<protein>
    <recommendedName>
        <fullName evidence="1">Thg1 C-terminal domain-containing protein</fullName>
    </recommendedName>
</protein>
<evidence type="ECO:0000313" key="3">
    <source>
        <dbReference type="Proteomes" id="UP000636800"/>
    </source>
</evidence>
<proteinExistence type="predicted"/>
<dbReference type="InterPro" id="IPR007537">
    <property type="entry name" value="tRNAHis_GuaTrfase_Thg1"/>
</dbReference>